<dbReference type="InterPro" id="IPR036723">
    <property type="entry name" value="Alpha-catenin/vinculin-like_sf"/>
</dbReference>
<dbReference type="InterPro" id="IPR019747">
    <property type="entry name" value="FERM_CS"/>
</dbReference>
<dbReference type="InterPro" id="IPR015009">
    <property type="entry name" value="Vinculin-bd_dom"/>
</dbReference>
<evidence type="ECO:0000313" key="7">
    <source>
        <dbReference type="RefSeq" id="XP_045564987.1"/>
    </source>
</evidence>
<evidence type="ECO:0000256" key="3">
    <source>
        <dbReference type="ARBA" id="ARBA00023212"/>
    </source>
</evidence>
<dbReference type="InterPro" id="IPR035963">
    <property type="entry name" value="FERM_2"/>
</dbReference>
<dbReference type="InterPro" id="IPR049108">
    <property type="entry name" value="Talin_R4"/>
</dbReference>
<dbReference type="SUPFAM" id="SSF50729">
    <property type="entry name" value="PH domain-like"/>
    <property type="match status" value="1"/>
</dbReference>
<dbReference type="Pfam" id="PF21896">
    <property type="entry name" value="Talin_IBS2B"/>
    <property type="match status" value="3"/>
</dbReference>
<dbReference type="InterPro" id="IPR000299">
    <property type="entry name" value="FERM_domain"/>
</dbReference>
<dbReference type="InterPro" id="IPR014352">
    <property type="entry name" value="FERM/acyl-CoA-bd_prot_sf"/>
</dbReference>
<dbReference type="InterPro" id="IPR036476">
    <property type="entry name" value="Talin_cent_sf"/>
</dbReference>
<dbReference type="SMART" id="SM01244">
    <property type="entry name" value="IRS"/>
    <property type="match status" value="1"/>
</dbReference>
<dbReference type="RefSeq" id="XP_045564987.1">
    <property type="nucleotide sequence ID" value="XM_045709031.1"/>
</dbReference>
<dbReference type="Gene3D" id="2.30.29.30">
    <property type="entry name" value="Pleckstrin-homology domain (PH domain)/Phosphotyrosine-binding domain (PTB)"/>
    <property type="match status" value="1"/>
</dbReference>
<dbReference type="Pfam" id="PF25177">
    <property type="entry name" value="Talin_VBS2"/>
    <property type="match status" value="1"/>
</dbReference>
<gene>
    <name evidence="7" type="primary">LOC106587616</name>
</gene>
<evidence type="ECO:0000256" key="4">
    <source>
        <dbReference type="SAM" id="Coils"/>
    </source>
</evidence>
<dbReference type="PANTHER" id="PTHR19981">
    <property type="entry name" value="TALIN"/>
    <property type="match status" value="1"/>
</dbReference>
<dbReference type="SUPFAM" id="SSF109885">
    <property type="entry name" value="I/LWEQ domain"/>
    <property type="match status" value="3"/>
</dbReference>
<keyword evidence="2" id="KW-0963">Cytoplasm</keyword>
<organism evidence="6 7">
    <name type="scientific">Salmo salar</name>
    <name type="common">Atlantic salmon</name>
    <dbReference type="NCBI Taxonomy" id="8030"/>
    <lineage>
        <taxon>Eukaryota</taxon>
        <taxon>Metazoa</taxon>
        <taxon>Chordata</taxon>
        <taxon>Craniata</taxon>
        <taxon>Vertebrata</taxon>
        <taxon>Euteleostomi</taxon>
        <taxon>Actinopterygii</taxon>
        <taxon>Neopterygii</taxon>
        <taxon>Teleostei</taxon>
        <taxon>Protacanthopterygii</taxon>
        <taxon>Salmoniformes</taxon>
        <taxon>Salmonidae</taxon>
        <taxon>Salmoninae</taxon>
        <taxon>Salmo</taxon>
    </lineage>
</organism>
<feature type="domain" description="FERM" evidence="5">
    <location>
        <begin position="88"/>
        <end position="406"/>
    </location>
</feature>
<dbReference type="InterPro" id="IPR035964">
    <property type="entry name" value="I/LWEQ_dom_sf"/>
</dbReference>
<dbReference type="InterPro" id="IPR037438">
    <property type="entry name" value="Talin1/2-RS"/>
</dbReference>
<dbReference type="PANTHER" id="PTHR19981:SF34">
    <property type="entry name" value="TALIN-2"/>
    <property type="match status" value="1"/>
</dbReference>
<dbReference type="Pfam" id="PF09141">
    <property type="entry name" value="Talin_middle"/>
    <property type="match status" value="1"/>
</dbReference>
<feature type="coiled-coil region" evidence="4">
    <location>
        <begin position="906"/>
        <end position="933"/>
    </location>
</feature>
<dbReference type="Proteomes" id="UP001652741">
    <property type="component" value="Chromosome ssa26"/>
</dbReference>
<dbReference type="InterPro" id="IPR011993">
    <property type="entry name" value="PH-like_dom_sf"/>
</dbReference>
<dbReference type="InterPro" id="IPR015224">
    <property type="entry name" value="Talin_cent"/>
</dbReference>
<dbReference type="Gene3D" id="1.20.80.10">
    <property type="match status" value="1"/>
</dbReference>
<protein>
    <submittedName>
        <fullName evidence="7">Talin-2 isoform X3</fullName>
    </submittedName>
</protein>
<evidence type="ECO:0000256" key="2">
    <source>
        <dbReference type="ARBA" id="ARBA00022490"/>
    </source>
</evidence>
<dbReference type="Pfam" id="PF21865">
    <property type="entry name" value="TLN1-like_RS"/>
    <property type="match status" value="3"/>
</dbReference>
<sequence>MVALSLKICVRQCNLVKTMQFEPSTAVYDACRIIRERVPEAQTGQASDYGLFLSDEDPRKGIWLESGRTLDYYMLRNGDILDYKKKQRPLKIKMLDGAVKTIMVDDSKTVGELLVTICSRIGITNYEEYSLIQEVMEEKKEDGTGTLKKDRTLLRDERKMEKLKAKLHTDDDLNWLDHSRTFREQGVEETETLLLRRKFFYSDQNVDSRDPVQLNLLYVQARDDILNGSHPVSFDKACEFAGIQAQIQFGPHIEHKHKPGFLDLKEFLPKEYIKQRGNEKKIFQDHKNCGEMTEIEAKVKYVKLARSLRTYGVSFFLVKEKMKSKNKLVPRLLGITKESVMRVEEKTKDVVQEWPLTTVKRWAASPKSFTLDFGEYQESYYSVQTTEGEQISQLIAGYIDIILKKKQSKDRFGLEGDEESTMLEESVSPKKSTILQQQFNLVGRVEHGSVALPGVIRSGSIGTESLSMGTMPSAQQQVIMGQMHRGHMPPLSSAQQALMGTINTSMQAVQQAQADLGEVDNLPPLGQDMASKVWIQNKVDESKHEIHSQVDAITAGTASVVNLTAGDPTDTDYTAVGCAITTISSNLTEMSKGVKLLAALIEDDTGGSNDLMGAARNLAGAVSDLLKAVEPASGEPRQTVLSAAGSIGQASGDLLLQMGENESDERFQEVLMNLAKAVANAAAMMVLKAKNVAQVADDTVLQNRVIAAATQCALSTSQLVACAKVVSPTISSPVCQEQLIEAGKLVDRSVEGCVQACLSATVDGEMLKQVSAAASVVGQALGDLLEHVCHYASHGEPIGRYDQATDTIMTVTESIFSSMGDAGEMVRQARVLAQATSDLVNAMRSDAEVEVDVDNSKKLLAAAKLLADATARMVEAAKGAAAYPENEDRQQRLREAAEGLRVATNAAAQNAIKKKLINRLENAAKQAAAAATQTIAASQNAAASNKNTAAHQQLVQSCKAMADHIPRLVQGVRGSQAQPEDLTTQLALIITSQNFLPPGSKMVTSAKSSVPTVMDQAAAMQLGQCAKNLATSLAELRTAAQKAHEACGPMEIHSALTAVQTLKTELQDAKMAAIDMQLKPLPGESLEKCAQDLGSTSKSVGSSMAQLLTCAAQGNEHYTGLAARETAQALKTLAQAARGVAASTTNPQAAASMLDSACDVMEGSAMLIHEAKQALVSPGDAESQQRLAQVAKAVSHSLNNCVNCLPGQKDVDMALRSIGEASKKLLGETLPPSTRSFQEAQSELNQTAADLNQSAGDVVHASRGSSTQLADASGKFSEDFDEFLDAGIEMAGHTQRKDEQIQVIGNLKNISMASSKLLLAAKSLSVDPGAANAKNLLAAAARAVTESINQLITLATQQAPGQKECDNALRELEAVKGMLANPNEPVSNLSYFDCIESVMENSKVLGESMAGISQNCKTGDVPAFGGCVGLASKALCGLTEAAGQASYLVGVSDPNSQAGHQGLVDAIQFARANQAIQMACQNLVDPDSSPSQVLSSATIVAKHTSALCNACRLASSKTANPTAKRHFVQSAKEVANSTANLVKTIKALDGDFSQENRNTCLVATAPLIEAVENLTAFASNPEFASVPAQISNEGSAAQEPILQSARSMLNSSTHLLKTARSLVINPKDPPTWSVLAGHSRTVSDSIKGLITAIRDKAPGQRECDYSIDNINGCIRNIEQASLAAVSQNLASRDDISLEALQEQLTSTVQEIGYLIDPISTAARGEAAQLGHKVTQLAGYYEPLIRASVGVASKLQDHQQQMAFLDQTKTLAESALQMIYAAKEGGGNPKASHTHDAIAEAAQLMREAVDDIMVTLNEAASEGGMVGAMVDSIAEAMGRLDEGTSPEPEGSFVDYQTTMVKYSKAIAVTAQEMMTKSVTCPEELGGLASRVTTDYSQLALQGRLAAHTAEPQEIGFQIKAGVQELGHGCIFLVQKAGALQITPSDSYTKRELIECARTVTEKVSMVLSALQAGNKGTQACITAASAVSGIIADLDTTIMFASAGTLNAENDESFADHRENILKTAKALVEDTKMLVSGAASGQDRLAQAAQSSAKTITQLTDVVKLGAASIGSDDPETQVVLINAVKDVAKALAELIGATKCAAGKAADDPSMYQLKSAAKLSPRNMAEVNGMPPQSDMCVKGVLVMVTNVTSLLKTVKAVEDEATRGTRALEATIECIKQELTVFQSKDVPEKSTTPEEFIRMTKGITTATAKAVAAGNSARQEDVISTANLSRKAIFDMLTTCKQAAYHQEVNKDVRSRALLYGTECTTGYIDLLEHVLLVLQGPTAEQKQQLVFYSKRVAGAVTELIQTAEAMKDGGKLRM</sequence>
<dbReference type="SMART" id="SM00295">
    <property type="entry name" value="B41"/>
    <property type="match status" value="1"/>
</dbReference>
<dbReference type="CDD" id="cd10569">
    <property type="entry name" value="FERM_C_Talin"/>
    <property type="match status" value="1"/>
</dbReference>
<dbReference type="InterPro" id="IPR019749">
    <property type="entry name" value="Band_41_domain"/>
</dbReference>
<dbReference type="SUPFAM" id="SSF54236">
    <property type="entry name" value="Ubiquitin-like"/>
    <property type="match status" value="1"/>
</dbReference>
<dbReference type="CDD" id="cd14473">
    <property type="entry name" value="FERM_B-lobe"/>
    <property type="match status" value="1"/>
</dbReference>
<keyword evidence="6" id="KW-1185">Reference proteome</keyword>
<dbReference type="InterPro" id="IPR019748">
    <property type="entry name" value="FERM_central"/>
</dbReference>
<evidence type="ECO:0000313" key="6">
    <source>
        <dbReference type="Proteomes" id="UP001652741"/>
    </source>
</evidence>
<dbReference type="InterPro" id="IPR054082">
    <property type="entry name" value="Talin_IBS2B"/>
</dbReference>
<reference evidence="7" key="1">
    <citation type="submission" date="2025-08" db="UniProtKB">
        <authorList>
            <consortium name="RefSeq"/>
        </authorList>
    </citation>
    <scope>IDENTIFICATION</scope>
</reference>
<dbReference type="InterPro" id="IPR002404">
    <property type="entry name" value="IRS_PTB"/>
</dbReference>
<evidence type="ECO:0000259" key="5">
    <source>
        <dbReference type="PROSITE" id="PS50057"/>
    </source>
</evidence>
<dbReference type="Pfam" id="PF02174">
    <property type="entry name" value="IRS"/>
    <property type="match status" value="1"/>
</dbReference>
<accession>A0ABM3E1P3</accession>
<dbReference type="InterPro" id="IPR057346">
    <property type="entry name" value="Talin1/2_VBS2"/>
</dbReference>
<dbReference type="InterPro" id="IPR032425">
    <property type="entry name" value="FERM_f0"/>
</dbReference>
<comment type="subcellular location">
    <subcellularLocation>
        <location evidence="1">Cytoplasm</location>
        <location evidence="1">Cytoskeleton</location>
    </subcellularLocation>
</comment>
<dbReference type="InterPro" id="IPR029071">
    <property type="entry name" value="Ubiquitin-like_domsf"/>
</dbReference>
<dbReference type="Gene3D" id="1.20.120.230">
    <property type="entry name" value="Alpha-catenin/vinculin-like"/>
    <property type="match status" value="5"/>
</dbReference>
<dbReference type="Gene3D" id="1.20.1420.10">
    <property type="entry name" value="Talin, central domain"/>
    <property type="match status" value="7"/>
</dbReference>
<dbReference type="SUPFAM" id="SSF47220">
    <property type="entry name" value="alpha-catenin/vinculin-like"/>
    <property type="match status" value="6"/>
</dbReference>
<dbReference type="SUPFAM" id="SSF109880">
    <property type="entry name" value="A middle domain of Talin 1"/>
    <property type="match status" value="1"/>
</dbReference>
<dbReference type="Pfam" id="PF21692">
    <property type="entry name" value="Talin_R4"/>
    <property type="match status" value="1"/>
</dbReference>
<dbReference type="PROSITE" id="PS50057">
    <property type="entry name" value="FERM_3"/>
    <property type="match status" value="1"/>
</dbReference>
<dbReference type="Pfam" id="PF08913">
    <property type="entry name" value="VBS"/>
    <property type="match status" value="1"/>
</dbReference>
<dbReference type="CDD" id="cd17172">
    <property type="entry name" value="FERM_F0_TLN2"/>
    <property type="match status" value="1"/>
</dbReference>
<dbReference type="Gene3D" id="3.10.20.90">
    <property type="entry name" value="Phosphatidylinositol 3-kinase Catalytic Subunit, Chain A, domain 1"/>
    <property type="match status" value="3"/>
</dbReference>
<dbReference type="Pfam" id="PF16511">
    <property type="entry name" value="FERM_f0"/>
    <property type="match status" value="1"/>
</dbReference>
<name>A0ABM3E1P3_SALSA</name>
<dbReference type="PROSITE" id="PS00661">
    <property type="entry name" value="FERM_2"/>
    <property type="match status" value="1"/>
</dbReference>
<dbReference type="InterPro" id="IPR054060">
    <property type="entry name" value="TLN1-like_RS"/>
</dbReference>
<keyword evidence="3" id="KW-0206">Cytoskeleton</keyword>
<dbReference type="GeneID" id="106587616"/>
<dbReference type="CDD" id="cd12150">
    <property type="entry name" value="talin-RS"/>
    <property type="match status" value="1"/>
</dbReference>
<evidence type="ECO:0000256" key="1">
    <source>
        <dbReference type="ARBA" id="ARBA00004245"/>
    </source>
</evidence>
<dbReference type="SUPFAM" id="SSF47031">
    <property type="entry name" value="Second domain of FERM"/>
    <property type="match status" value="1"/>
</dbReference>
<keyword evidence="4" id="KW-0175">Coiled coil</keyword>
<proteinExistence type="predicted"/>